<organism evidence="2 3">
    <name type="scientific">Glaucidium brasilianum</name>
    <name type="common">Ferruginous pygmy-owl</name>
    <dbReference type="NCBI Taxonomy" id="78217"/>
    <lineage>
        <taxon>Eukaryota</taxon>
        <taxon>Metazoa</taxon>
        <taxon>Chordata</taxon>
        <taxon>Craniata</taxon>
        <taxon>Vertebrata</taxon>
        <taxon>Euteleostomi</taxon>
        <taxon>Archelosauria</taxon>
        <taxon>Archosauria</taxon>
        <taxon>Dinosauria</taxon>
        <taxon>Saurischia</taxon>
        <taxon>Theropoda</taxon>
        <taxon>Coelurosauria</taxon>
        <taxon>Aves</taxon>
        <taxon>Neognathae</taxon>
        <taxon>Neoaves</taxon>
        <taxon>Telluraves</taxon>
        <taxon>Strigiformes</taxon>
        <taxon>Strigidae</taxon>
        <taxon>Glaucidium</taxon>
    </lineage>
</organism>
<dbReference type="PANTHER" id="PTHR10424:SF68">
    <property type="entry name" value="ENDOGENOUS RETROVIRUS GROUP 3 MEMBER 1 ENV POLYPROTEIN"/>
    <property type="match status" value="1"/>
</dbReference>
<keyword evidence="1" id="KW-0472">Membrane</keyword>
<evidence type="ECO:0000313" key="3">
    <source>
        <dbReference type="Proteomes" id="UP000591073"/>
    </source>
</evidence>
<dbReference type="InterPro" id="IPR018154">
    <property type="entry name" value="TLV/ENV_coat_polyprotein"/>
</dbReference>
<dbReference type="Proteomes" id="UP000591073">
    <property type="component" value="Unassembled WGS sequence"/>
</dbReference>
<evidence type="ECO:0000313" key="2">
    <source>
        <dbReference type="EMBL" id="NXL36684.1"/>
    </source>
</evidence>
<feature type="non-terminal residue" evidence="2">
    <location>
        <position position="207"/>
    </location>
</feature>
<feature type="non-terminal residue" evidence="2">
    <location>
        <position position="1"/>
    </location>
</feature>
<dbReference type="CDD" id="cd09850">
    <property type="entry name" value="Ebola-like_HR1-HR2"/>
    <property type="match status" value="1"/>
</dbReference>
<keyword evidence="1" id="KW-1133">Transmembrane helix</keyword>
<proteinExistence type="predicted"/>
<dbReference type="PANTHER" id="PTHR10424">
    <property type="entry name" value="VIRAL ENVELOPE PROTEIN"/>
    <property type="match status" value="1"/>
</dbReference>
<evidence type="ECO:0000256" key="1">
    <source>
        <dbReference type="SAM" id="Phobius"/>
    </source>
</evidence>
<comment type="caution">
    <text evidence="2">The sequence shown here is derived from an EMBL/GenBank/DDBJ whole genome shotgun (WGS) entry which is preliminary data.</text>
</comment>
<accession>A0A7L0S268</accession>
<feature type="transmembrane region" description="Helical" evidence="1">
    <location>
        <begin position="171"/>
        <end position="196"/>
    </location>
</feature>
<protein>
    <submittedName>
        <fullName evidence="2">ENR1 protein</fullName>
    </submittedName>
</protein>
<reference evidence="2 3" key="1">
    <citation type="submission" date="2019-09" db="EMBL/GenBank/DDBJ databases">
        <title>Bird 10,000 Genomes (B10K) Project - Family phase.</title>
        <authorList>
            <person name="Zhang G."/>
        </authorList>
    </citation>
    <scope>NUCLEOTIDE SEQUENCE [LARGE SCALE GENOMIC DNA]</scope>
    <source>
        <strain evidence="2">B10K-DU-008-63</strain>
    </source>
</reference>
<dbReference type="EMBL" id="VXAP01000522">
    <property type="protein sequence ID" value="NXL36684.1"/>
    <property type="molecule type" value="Genomic_DNA"/>
</dbReference>
<keyword evidence="3" id="KW-1185">Reference proteome</keyword>
<dbReference type="Pfam" id="PF00429">
    <property type="entry name" value="TLV_coat"/>
    <property type="match status" value="1"/>
</dbReference>
<dbReference type="Gene3D" id="1.10.287.210">
    <property type="match status" value="1"/>
</dbReference>
<gene>
    <name evidence="2" type="primary">Erv31_4</name>
    <name evidence="2" type="ORF">GLABRA_R15385</name>
</gene>
<keyword evidence="1" id="KW-0812">Transmembrane</keyword>
<dbReference type="OrthoDB" id="9950230at2759"/>
<sequence>IKVYDDLVRQKRSIDTSLTRGTAQKWGQDEWPPERIIEHYGPASWNPNEIISGAREPIYNLNRIIRLQAILEIITNQTAMALDLLADQSTQMRNAIFQHRMVLDYLLAEEGGVCGKLNESNCCLQIDDNGKVVKQITHEMRKLAHVPIQTWKGLDLDPFSWLPGGPWIKRALFFLLCAVASLVFIPCLIPCGIQLVKRAVTEMQFVV</sequence>
<dbReference type="SUPFAM" id="SSF58069">
    <property type="entry name" value="Virus ectodomain"/>
    <property type="match status" value="1"/>
</dbReference>
<dbReference type="AlphaFoldDB" id="A0A7L0S268"/>
<name>A0A7L0S268_GLABR</name>